<reference evidence="1 2" key="1">
    <citation type="submission" date="2023-02" db="EMBL/GenBank/DDBJ databases">
        <title>Genome sequence of Mucilaginibacter jinjuensis strain KACC 16571.</title>
        <authorList>
            <person name="Kim S."/>
            <person name="Heo J."/>
            <person name="Kwon S.-W."/>
        </authorList>
    </citation>
    <scope>NUCLEOTIDE SEQUENCE [LARGE SCALE GENOMIC DNA]</scope>
    <source>
        <strain evidence="1 2">KACC 16571</strain>
    </source>
</reference>
<dbReference type="Proteomes" id="UP001216139">
    <property type="component" value="Chromosome"/>
</dbReference>
<name>A0ABY7TAU3_9SPHI</name>
<dbReference type="Gene3D" id="2.40.128.20">
    <property type="match status" value="1"/>
</dbReference>
<protein>
    <submittedName>
        <fullName evidence="1">Heme-binding protein</fullName>
    </submittedName>
</protein>
<dbReference type="NCBIfam" id="NF040572">
    <property type="entry name" value="heme_bind_FMP"/>
    <property type="match status" value="1"/>
</dbReference>
<keyword evidence="2" id="KW-1185">Reference proteome</keyword>
<proteinExistence type="predicted"/>
<gene>
    <name evidence="1" type="ORF">PQO05_06690</name>
</gene>
<dbReference type="RefSeq" id="WP_273631926.1">
    <property type="nucleotide sequence ID" value="NZ_CP117167.1"/>
</dbReference>
<dbReference type="EMBL" id="CP117167">
    <property type="protein sequence ID" value="WCT13620.1"/>
    <property type="molecule type" value="Genomic_DNA"/>
</dbReference>
<evidence type="ECO:0000313" key="2">
    <source>
        <dbReference type="Proteomes" id="UP001216139"/>
    </source>
</evidence>
<organism evidence="1 2">
    <name type="scientific">Mucilaginibacter jinjuensis</name>
    <dbReference type="NCBI Taxonomy" id="1176721"/>
    <lineage>
        <taxon>Bacteria</taxon>
        <taxon>Pseudomonadati</taxon>
        <taxon>Bacteroidota</taxon>
        <taxon>Sphingobacteriia</taxon>
        <taxon>Sphingobacteriales</taxon>
        <taxon>Sphingobacteriaceae</taxon>
        <taxon>Mucilaginibacter</taxon>
    </lineage>
</organism>
<dbReference type="InterPro" id="IPR047975">
    <property type="entry name" value="Heme_bind_FMP"/>
</dbReference>
<sequence length="299" mass="32459">MESQPQELLKGFIRLGGSPEEVANKLGPLADLEGTWKGNSGWNLIAVPSRRDGDPSFTLLMQQYDETIIFTPITAPVPNRGGAVQQFVTGLMYELTITDMKYPNGILHVENGMWLNLTDIEAQPDGPVVESTLVKPFGIARMSSIPHGDVVIALGNASVSSGMPQFPVISAIPQPPGLPPVFGYTDPYTLNQFSGQFDTADVNSTLKATAAAQTVGKVTTITVDTHNKGGSISNIPFVDAHVNPSRFQSTFWIEEVSVDGVSCMQLQYSQQADLNFIKKHNLPGDILWPHVNVNTLRKI</sequence>
<dbReference type="InterPro" id="IPR012674">
    <property type="entry name" value="Calycin"/>
</dbReference>
<accession>A0ABY7TAU3</accession>
<evidence type="ECO:0000313" key="1">
    <source>
        <dbReference type="EMBL" id="WCT13620.1"/>
    </source>
</evidence>
<dbReference type="SUPFAM" id="SSF50814">
    <property type="entry name" value="Lipocalins"/>
    <property type="match status" value="1"/>
</dbReference>